<dbReference type="Gene3D" id="1.10.287.1040">
    <property type="entry name" value="Exonuclease VII, small subunit"/>
    <property type="match status" value="1"/>
</dbReference>
<dbReference type="PANTHER" id="PTHR34137">
    <property type="entry name" value="EXODEOXYRIBONUCLEASE 7 SMALL SUBUNIT"/>
    <property type="match status" value="1"/>
</dbReference>
<evidence type="ECO:0000256" key="1">
    <source>
        <dbReference type="ARBA" id="ARBA00009998"/>
    </source>
</evidence>
<dbReference type="PANTHER" id="PTHR34137:SF1">
    <property type="entry name" value="EXODEOXYRIBONUCLEASE 7 SMALL SUBUNIT"/>
    <property type="match status" value="1"/>
</dbReference>
<dbReference type="SUPFAM" id="SSF116842">
    <property type="entry name" value="XseB-like"/>
    <property type="match status" value="1"/>
</dbReference>
<sequence>MADQDSMPDAGAPPQDFASTLERLEALVTRLESGELSLEASLTAFEQGVGLTREAQRRLDAAELKVRSLVEGGDGELEEAPFPGGAEDVR</sequence>
<dbReference type="NCBIfam" id="NF002140">
    <property type="entry name" value="PRK00977.1-4"/>
    <property type="match status" value="1"/>
</dbReference>
<dbReference type="GO" id="GO:0009318">
    <property type="term" value="C:exodeoxyribonuclease VII complex"/>
    <property type="evidence" value="ECO:0007669"/>
    <property type="project" value="UniProtKB-UniRule"/>
</dbReference>
<comment type="catalytic activity">
    <reaction evidence="6">
        <text>Exonucleolytic cleavage in either 5'- to 3'- or 3'- to 5'-direction to yield nucleoside 5'-phosphates.</text>
        <dbReference type="EC" id="3.1.11.6"/>
    </reaction>
</comment>
<dbReference type="HAMAP" id="MF_00337">
    <property type="entry name" value="Exonuc_7_S"/>
    <property type="match status" value="1"/>
</dbReference>
<comment type="subunit">
    <text evidence="6">Heterooligomer composed of large and small subunits.</text>
</comment>
<evidence type="ECO:0000256" key="4">
    <source>
        <dbReference type="ARBA" id="ARBA00022801"/>
    </source>
</evidence>
<reference evidence="8 9" key="1">
    <citation type="submission" date="2016-10" db="EMBL/GenBank/DDBJ databases">
        <authorList>
            <person name="de Groot N.N."/>
        </authorList>
    </citation>
    <scope>NUCLEOTIDE SEQUENCE [LARGE SCALE GENOMIC DNA]</scope>
    <source>
        <strain evidence="8 9">BH539</strain>
    </source>
</reference>
<evidence type="ECO:0000313" key="9">
    <source>
        <dbReference type="Proteomes" id="UP000198641"/>
    </source>
</evidence>
<dbReference type="Pfam" id="PF02609">
    <property type="entry name" value="Exonuc_VII_S"/>
    <property type="match status" value="1"/>
</dbReference>
<keyword evidence="2 6" id="KW-0963">Cytoplasm</keyword>
<organism evidence="8 9">
    <name type="scientific">Onishia taeanensis</name>
    <dbReference type="NCBI Taxonomy" id="284577"/>
    <lineage>
        <taxon>Bacteria</taxon>
        <taxon>Pseudomonadati</taxon>
        <taxon>Pseudomonadota</taxon>
        <taxon>Gammaproteobacteria</taxon>
        <taxon>Oceanospirillales</taxon>
        <taxon>Halomonadaceae</taxon>
        <taxon>Onishia</taxon>
    </lineage>
</organism>
<dbReference type="STRING" id="284577.SAMN05216571_105159"/>
<proteinExistence type="inferred from homology"/>
<protein>
    <recommendedName>
        <fullName evidence="6">Exodeoxyribonuclease 7 small subunit</fullName>
        <ecNumber evidence="6">3.1.11.6</ecNumber>
    </recommendedName>
    <alternativeName>
        <fullName evidence="6">Exodeoxyribonuclease VII small subunit</fullName>
        <shortName evidence="6">Exonuclease VII small subunit</shortName>
    </alternativeName>
</protein>
<evidence type="ECO:0000256" key="3">
    <source>
        <dbReference type="ARBA" id="ARBA00022722"/>
    </source>
</evidence>
<dbReference type="NCBIfam" id="TIGR01280">
    <property type="entry name" value="xseB"/>
    <property type="match status" value="1"/>
</dbReference>
<comment type="subcellular location">
    <subcellularLocation>
        <location evidence="6">Cytoplasm</location>
    </subcellularLocation>
</comment>
<keyword evidence="5 6" id="KW-0269">Exonuclease</keyword>
<dbReference type="GO" id="GO:0005829">
    <property type="term" value="C:cytosol"/>
    <property type="evidence" value="ECO:0007669"/>
    <property type="project" value="TreeGrafter"/>
</dbReference>
<keyword evidence="4 6" id="KW-0378">Hydrolase</keyword>
<comment type="similarity">
    <text evidence="1 6">Belongs to the XseB family.</text>
</comment>
<comment type="function">
    <text evidence="6">Bidirectionally degrades single-stranded DNA into large acid-insoluble oligonucleotides, which are then degraded further into small acid-soluble oligonucleotides.</text>
</comment>
<keyword evidence="3 6" id="KW-0540">Nuclease</keyword>
<evidence type="ECO:0000256" key="7">
    <source>
        <dbReference type="SAM" id="MobiDB-lite"/>
    </source>
</evidence>
<gene>
    <name evidence="6" type="primary">xseB</name>
    <name evidence="8" type="ORF">SAMN05216571_105159</name>
</gene>
<dbReference type="AlphaFoldDB" id="A0A1G7S341"/>
<dbReference type="InterPro" id="IPR037004">
    <property type="entry name" value="Exonuc_VII_ssu_sf"/>
</dbReference>
<dbReference type="EC" id="3.1.11.6" evidence="6"/>
<dbReference type="GO" id="GO:0008855">
    <property type="term" value="F:exodeoxyribonuclease VII activity"/>
    <property type="evidence" value="ECO:0007669"/>
    <property type="project" value="UniProtKB-UniRule"/>
</dbReference>
<dbReference type="EMBL" id="FNCI01000005">
    <property type="protein sequence ID" value="SDG16869.1"/>
    <property type="molecule type" value="Genomic_DNA"/>
</dbReference>
<evidence type="ECO:0000256" key="6">
    <source>
        <dbReference type="HAMAP-Rule" id="MF_00337"/>
    </source>
</evidence>
<dbReference type="GO" id="GO:0006308">
    <property type="term" value="P:DNA catabolic process"/>
    <property type="evidence" value="ECO:0007669"/>
    <property type="project" value="UniProtKB-UniRule"/>
</dbReference>
<evidence type="ECO:0000256" key="2">
    <source>
        <dbReference type="ARBA" id="ARBA00022490"/>
    </source>
</evidence>
<name>A0A1G7S341_9GAMM</name>
<keyword evidence="9" id="KW-1185">Reference proteome</keyword>
<accession>A0A1G7S341</accession>
<dbReference type="Proteomes" id="UP000198641">
    <property type="component" value="Unassembled WGS sequence"/>
</dbReference>
<dbReference type="InterPro" id="IPR003761">
    <property type="entry name" value="Exonuc_VII_S"/>
</dbReference>
<feature type="region of interest" description="Disordered" evidence="7">
    <location>
        <begin position="71"/>
        <end position="90"/>
    </location>
</feature>
<evidence type="ECO:0000313" key="8">
    <source>
        <dbReference type="EMBL" id="SDG16869.1"/>
    </source>
</evidence>
<evidence type="ECO:0000256" key="5">
    <source>
        <dbReference type="ARBA" id="ARBA00022839"/>
    </source>
</evidence>